<sequence>MAKQTQRDTSVSVLFHKNCAGPRSDLVELDRFSAPSSQRSNFPEILIRLHDNAPSCAAPTAAAPPLDRRCTSWCTFDVAIKLIHKPRLLRSQFSLVILCSNERIATNEIELPESTVCDSRRSRGRPGTTTHQEFEEYSERPRAEGAGGARDC</sequence>
<dbReference type="EMBL" id="BGZK01000989">
    <property type="protein sequence ID" value="GBP67700.1"/>
    <property type="molecule type" value="Genomic_DNA"/>
</dbReference>
<accession>A0A4C1XX22</accession>
<evidence type="ECO:0000313" key="2">
    <source>
        <dbReference type="EMBL" id="GBP67700.1"/>
    </source>
</evidence>
<organism evidence="2 3">
    <name type="scientific">Eumeta variegata</name>
    <name type="common">Bagworm moth</name>
    <name type="synonym">Eumeta japonica</name>
    <dbReference type="NCBI Taxonomy" id="151549"/>
    <lineage>
        <taxon>Eukaryota</taxon>
        <taxon>Metazoa</taxon>
        <taxon>Ecdysozoa</taxon>
        <taxon>Arthropoda</taxon>
        <taxon>Hexapoda</taxon>
        <taxon>Insecta</taxon>
        <taxon>Pterygota</taxon>
        <taxon>Neoptera</taxon>
        <taxon>Endopterygota</taxon>
        <taxon>Lepidoptera</taxon>
        <taxon>Glossata</taxon>
        <taxon>Ditrysia</taxon>
        <taxon>Tineoidea</taxon>
        <taxon>Psychidae</taxon>
        <taxon>Oiketicinae</taxon>
        <taxon>Eumeta</taxon>
    </lineage>
</organism>
<name>A0A4C1XX22_EUMVA</name>
<dbReference type="Proteomes" id="UP000299102">
    <property type="component" value="Unassembled WGS sequence"/>
</dbReference>
<protein>
    <submittedName>
        <fullName evidence="2">Uncharacterized protein</fullName>
    </submittedName>
</protein>
<dbReference type="AlphaFoldDB" id="A0A4C1XX22"/>
<proteinExistence type="predicted"/>
<keyword evidence="3" id="KW-1185">Reference proteome</keyword>
<comment type="caution">
    <text evidence="2">The sequence shown here is derived from an EMBL/GenBank/DDBJ whole genome shotgun (WGS) entry which is preliminary data.</text>
</comment>
<reference evidence="2 3" key="1">
    <citation type="journal article" date="2019" name="Commun. Biol.">
        <title>The bagworm genome reveals a unique fibroin gene that provides high tensile strength.</title>
        <authorList>
            <person name="Kono N."/>
            <person name="Nakamura H."/>
            <person name="Ohtoshi R."/>
            <person name="Tomita M."/>
            <person name="Numata K."/>
            <person name="Arakawa K."/>
        </authorList>
    </citation>
    <scope>NUCLEOTIDE SEQUENCE [LARGE SCALE GENOMIC DNA]</scope>
</reference>
<feature type="compositionally biased region" description="Basic and acidic residues" evidence="1">
    <location>
        <begin position="132"/>
        <end position="143"/>
    </location>
</feature>
<gene>
    <name evidence="2" type="ORF">EVAR_40471_1</name>
</gene>
<evidence type="ECO:0000313" key="3">
    <source>
        <dbReference type="Proteomes" id="UP000299102"/>
    </source>
</evidence>
<evidence type="ECO:0000256" key="1">
    <source>
        <dbReference type="SAM" id="MobiDB-lite"/>
    </source>
</evidence>
<feature type="region of interest" description="Disordered" evidence="1">
    <location>
        <begin position="118"/>
        <end position="152"/>
    </location>
</feature>